<name>A0ABU6AK53_9PSEU</name>
<comment type="caution">
    <text evidence="1">The sequence shown here is derived from an EMBL/GenBank/DDBJ whole genome shotgun (WGS) entry which is preliminary data.</text>
</comment>
<organism evidence="1 2">
    <name type="scientific">Saccharopolyspora mangrovi</name>
    <dbReference type="NCBI Taxonomy" id="3082379"/>
    <lineage>
        <taxon>Bacteria</taxon>
        <taxon>Bacillati</taxon>
        <taxon>Actinomycetota</taxon>
        <taxon>Actinomycetes</taxon>
        <taxon>Pseudonocardiales</taxon>
        <taxon>Pseudonocardiaceae</taxon>
        <taxon>Saccharopolyspora</taxon>
    </lineage>
</organism>
<keyword evidence="2" id="KW-1185">Reference proteome</keyword>
<reference evidence="1 2" key="1">
    <citation type="submission" date="2023-10" db="EMBL/GenBank/DDBJ databases">
        <title>Saccharopolyspora sp. nov., isolated from mangrove soil.</title>
        <authorList>
            <person name="Lu Y."/>
            <person name="Liu W."/>
        </authorList>
    </citation>
    <scope>NUCLEOTIDE SEQUENCE [LARGE SCALE GENOMIC DNA]</scope>
    <source>
        <strain evidence="1 2">S2-29</strain>
    </source>
</reference>
<dbReference type="RefSeq" id="WP_324269341.1">
    <property type="nucleotide sequence ID" value="NZ_JAWLNX010000034.1"/>
</dbReference>
<dbReference type="Proteomes" id="UP001327093">
    <property type="component" value="Unassembled WGS sequence"/>
</dbReference>
<sequence>MPTKAVRTVCTFLQVPLVFGDINFETQGIPTFFHRHATAHAIGRIQCTELNALIGLMTAVSAVREAHELRGQAFSDILVELGESGSD</sequence>
<gene>
    <name evidence="1" type="ORF">R4I43_31400</name>
</gene>
<proteinExistence type="predicted"/>
<dbReference type="EMBL" id="JAWLNX010000034">
    <property type="protein sequence ID" value="MEB3371915.1"/>
    <property type="molecule type" value="Genomic_DNA"/>
</dbReference>
<evidence type="ECO:0000313" key="2">
    <source>
        <dbReference type="Proteomes" id="UP001327093"/>
    </source>
</evidence>
<protein>
    <submittedName>
        <fullName evidence="1">Uncharacterized protein</fullName>
    </submittedName>
</protein>
<accession>A0ABU6AK53</accession>
<evidence type="ECO:0000313" key="1">
    <source>
        <dbReference type="EMBL" id="MEB3371915.1"/>
    </source>
</evidence>